<dbReference type="Pfam" id="PF01734">
    <property type="entry name" value="Patatin"/>
    <property type="match status" value="1"/>
</dbReference>
<dbReference type="GO" id="GO:0016042">
    <property type="term" value="P:lipid catabolic process"/>
    <property type="evidence" value="ECO:0007669"/>
    <property type="project" value="UniProtKB-UniRule"/>
</dbReference>
<proteinExistence type="predicted"/>
<keyword evidence="2 4" id="KW-0442">Lipid degradation</keyword>
<dbReference type="GO" id="GO:0016787">
    <property type="term" value="F:hydrolase activity"/>
    <property type="evidence" value="ECO:0007669"/>
    <property type="project" value="UniProtKB-UniRule"/>
</dbReference>
<accession>A0A8S5PVV6</accession>
<feature type="domain" description="PNPLA" evidence="5">
    <location>
        <begin position="7"/>
        <end position="198"/>
    </location>
</feature>
<dbReference type="EMBL" id="BK015522">
    <property type="protein sequence ID" value="DAE10880.1"/>
    <property type="molecule type" value="Genomic_DNA"/>
</dbReference>
<evidence type="ECO:0000256" key="1">
    <source>
        <dbReference type="ARBA" id="ARBA00022801"/>
    </source>
</evidence>
<name>A0A8S5PVV6_9CAUD</name>
<protein>
    <recommendedName>
        <fullName evidence="5">PNPLA domain-containing protein</fullName>
    </recommendedName>
</protein>
<feature type="short sequence motif" description="DGA/G" evidence="4">
    <location>
        <begin position="185"/>
        <end position="187"/>
    </location>
</feature>
<feature type="short sequence motif" description="GXGXXG" evidence="4">
    <location>
        <begin position="11"/>
        <end position="16"/>
    </location>
</feature>
<dbReference type="PANTHER" id="PTHR14226:SF57">
    <property type="entry name" value="BLR7027 PROTEIN"/>
    <property type="match status" value="1"/>
</dbReference>
<keyword evidence="3 4" id="KW-0443">Lipid metabolism</keyword>
<evidence type="ECO:0000256" key="2">
    <source>
        <dbReference type="ARBA" id="ARBA00022963"/>
    </source>
</evidence>
<feature type="short sequence motif" description="GXSXG" evidence="4">
    <location>
        <begin position="40"/>
        <end position="44"/>
    </location>
</feature>
<feature type="active site" description="Proton acceptor" evidence="4">
    <location>
        <position position="185"/>
    </location>
</feature>
<feature type="active site" description="Nucleophile" evidence="4">
    <location>
        <position position="42"/>
    </location>
</feature>
<dbReference type="Gene3D" id="3.40.1090.10">
    <property type="entry name" value="Cytosolic phospholipase A2 catalytic domain"/>
    <property type="match status" value="2"/>
</dbReference>
<dbReference type="SUPFAM" id="SSF52151">
    <property type="entry name" value="FabD/lysophospholipase-like"/>
    <property type="match status" value="1"/>
</dbReference>
<evidence type="ECO:0000256" key="4">
    <source>
        <dbReference type="PROSITE-ProRule" id="PRU01161"/>
    </source>
</evidence>
<evidence type="ECO:0000259" key="5">
    <source>
        <dbReference type="PROSITE" id="PS51635"/>
    </source>
</evidence>
<sequence length="286" mass="30254">MFPVTGLVFCGGGGRGAYQIGVWQALRERGLDRYTAAVSGASVGALNAALFACGDLPLAERVWTSLKRGDITDPAETAGRVINSVLNFLGSDDRTITIDPDRLSRGGIFSLEGLANVIAENGVNDCVSGCGTPCFACCHNTEGNYPEYFDLSAYPAGKITQYLAASCALPAVFPAVDIDGTVYRDGGVSDNTPVKPLYDIGIRRFIVSYLGSGGADLSNFPGAEFIELFPSDEIFLGKRENSVIAPGTLDFDGENAALRIELGRRETLEQLSETDPSSFLPANISG</sequence>
<evidence type="ECO:0000256" key="3">
    <source>
        <dbReference type="ARBA" id="ARBA00023098"/>
    </source>
</evidence>
<dbReference type="InterPro" id="IPR002641">
    <property type="entry name" value="PNPLA_dom"/>
</dbReference>
<dbReference type="PROSITE" id="PS51635">
    <property type="entry name" value="PNPLA"/>
    <property type="match status" value="1"/>
</dbReference>
<reference evidence="6" key="1">
    <citation type="journal article" date="2021" name="Proc. Natl. Acad. Sci. U.S.A.">
        <title>A Catalog of Tens of Thousands of Viruses from Human Metagenomes Reveals Hidden Associations with Chronic Diseases.</title>
        <authorList>
            <person name="Tisza M.J."/>
            <person name="Buck C.B."/>
        </authorList>
    </citation>
    <scope>NUCLEOTIDE SEQUENCE</scope>
    <source>
        <strain evidence="6">Ctg0K17</strain>
    </source>
</reference>
<evidence type="ECO:0000313" key="6">
    <source>
        <dbReference type="EMBL" id="DAE10880.1"/>
    </source>
</evidence>
<keyword evidence="1 4" id="KW-0378">Hydrolase</keyword>
<dbReference type="PANTHER" id="PTHR14226">
    <property type="entry name" value="NEUROPATHY TARGET ESTERASE/SWISS CHEESE D.MELANOGASTER"/>
    <property type="match status" value="1"/>
</dbReference>
<dbReference type="CDD" id="cd07209">
    <property type="entry name" value="Pat_hypo_Ecoli_Z1214_like"/>
    <property type="match status" value="1"/>
</dbReference>
<dbReference type="InterPro" id="IPR016035">
    <property type="entry name" value="Acyl_Trfase/lysoPLipase"/>
</dbReference>
<dbReference type="InterPro" id="IPR050301">
    <property type="entry name" value="NTE"/>
</dbReference>
<organism evidence="6">
    <name type="scientific">Siphoviridae sp. ctg0K17</name>
    <dbReference type="NCBI Taxonomy" id="2825600"/>
    <lineage>
        <taxon>Viruses</taxon>
        <taxon>Duplodnaviria</taxon>
        <taxon>Heunggongvirae</taxon>
        <taxon>Uroviricota</taxon>
        <taxon>Caudoviricetes</taxon>
    </lineage>
</organism>